<gene>
    <name evidence="1" type="ORF">SEA_WEASELS2_107</name>
</gene>
<keyword evidence="2" id="KW-1185">Reference proteome</keyword>
<dbReference type="Proteomes" id="UP000224902">
    <property type="component" value="Segment"/>
</dbReference>
<reference evidence="2" key="1">
    <citation type="submission" date="2016-08" db="EMBL/GenBank/DDBJ databases">
        <authorList>
            <person name="Seilhamer J.J."/>
        </authorList>
    </citation>
    <scope>NUCLEOTIDE SEQUENCE [LARGE SCALE GENOMIC DNA]</scope>
</reference>
<dbReference type="EMBL" id="KX774321">
    <property type="protein sequence ID" value="AOZ63696.1"/>
    <property type="molecule type" value="Genomic_DNA"/>
</dbReference>
<sequence length="111" mass="12779">MSEEYDESITDKLISVYELAKIDEFLDDEEVKDTIVEIAKLIAKPKIPPNVAVPMMIKLQGYAFNFKEKGKYYMYIGKGEANASVKKNYYLSFADEIDKLVGVLKFIMKTY</sequence>
<organism evidence="1 2">
    <name type="scientific">Rhodococcus phage Weasels2</name>
    <dbReference type="NCBI Taxonomy" id="1897437"/>
    <lineage>
        <taxon>Viruses</taxon>
        <taxon>Duplodnaviria</taxon>
        <taxon>Heunggongvirae</taxon>
        <taxon>Uroviricota</taxon>
        <taxon>Caudoviricetes</taxon>
        <taxon>Weaselvirus</taxon>
        <taxon>Weaselvirus weasel</taxon>
    </lineage>
</organism>
<evidence type="ECO:0000313" key="1">
    <source>
        <dbReference type="EMBL" id="AOZ63696.1"/>
    </source>
</evidence>
<evidence type="ECO:0000313" key="2">
    <source>
        <dbReference type="Proteomes" id="UP000224902"/>
    </source>
</evidence>
<accession>A0A1I9SA90</accession>
<proteinExistence type="predicted"/>
<protein>
    <submittedName>
        <fullName evidence="1">Uncharacterized protein</fullName>
    </submittedName>
</protein>
<name>A0A1I9SA90_9CAUD</name>